<comment type="similarity">
    <text evidence="1">Belongs to the eukaryotic initiation factor 4E family.</text>
</comment>
<keyword evidence="1" id="KW-0648">Protein biosynthesis</keyword>
<proteinExistence type="inferred from homology"/>
<dbReference type="PANTHER" id="PTHR11960">
    <property type="entry name" value="EUKARYOTIC TRANSLATION INITIATION FACTOR 4E RELATED"/>
    <property type="match status" value="1"/>
</dbReference>
<dbReference type="Pfam" id="PF01652">
    <property type="entry name" value="IF4E"/>
    <property type="match status" value="1"/>
</dbReference>
<organism evidence="2 3">
    <name type="scientific">Astathelohania contejeani</name>
    <dbReference type="NCBI Taxonomy" id="164912"/>
    <lineage>
        <taxon>Eukaryota</taxon>
        <taxon>Fungi</taxon>
        <taxon>Fungi incertae sedis</taxon>
        <taxon>Microsporidia</taxon>
        <taxon>Astathelohaniidae</taxon>
        <taxon>Astathelohania</taxon>
    </lineage>
</organism>
<dbReference type="EMBL" id="SBIQ01000024">
    <property type="protein sequence ID" value="KAF7684194.1"/>
    <property type="molecule type" value="Genomic_DNA"/>
</dbReference>
<dbReference type="PANTHER" id="PTHR11960:SF18">
    <property type="entry name" value="EUKARYOTIC TRANSLATION INITIATION FACTOR 4E HOMOLOGOUS PROTEIN, ISOFORM B"/>
    <property type="match status" value="1"/>
</dbReference>
<dbReference type="GO" id="GO:0003743">
    <property type="term" value="F:translation initiation factor activity"/>
    <property type="evidence" value="ECO:0007669"/>
    <property type="project" value="UniProtKB-KW"/>
</dbReference>
<keyword evidence="3" id="KW-1185">Reference proteome</keyword>
<evidence type="ECO:0000256" key="1">
    <source>
        <dbReference type="RuleBase" id="RU004374"/>
    </source>
</evidence>
<protein>
    <submittedName>
        <fullName evidence="2">Eukaryotic translation initiation factor NCBP</fullName>
    </submittedName>
</protein>
<dbReference type="InterPro" id="IPR023398">
    <property type="entry name" value="TIF_eIF4e-like"/>
</dbReference>
<evidence type="ECO:0000313" key="3">
    <source>
        <dbReference type="Proteomes" id="UP001516464"/>
    </source>
</evidence>
<dbReference type="Gene3D" id="3.30.760.10">
    <property type="entry name" value="RNA Cap, Translation Initiation Factor Eif4e"/>
    <property type="match status" value="1"/>
</dbReference>
<sequence>MHQLDEDYEITIVQKQNQKKDKKHDFKDCIKKICTLKTLENFSYFLYHLPRLNELSYITDINVFKAGIQPMWEDENNIAGGKLIIKVRRDLGQRLFEKLLIYMVAPLFCSIDVNGIVASIRLKYINLVIWTRTCPKDENTAEIIKEIKDAMGIDFDISVEFKNNDESLKDNSSFRNTLNITELHKNS</sequence>
<reference evidence="2 3" key="1">
    <citation type="submission" date="2019-01" db="EMBL/GenBank/DDBJ databases">
        <title>Genomes sequencing and comparative genomics of infectious freshwater microsporidia, Cucumispora dikerogammari and Thelohania contejeani.</title>
        <authorList>
            <person name="Cormier A."/>
            <person name="Giraud I."/>
            <person name="Wattier R."/>
            <person name="Teixeira M."/>
            <person name="Grandjean F."/>
            <person name="Rigaud T."/>
            <person name="Cordaux R."/>
        </authorList>
    </citation>
    <scope>NUCLEOTIDE SEQUENCE [LARGE SCALE GENOMIC DNA]</scope>
    <source>
        <strain evidence="2">T1</strain>
        <tissue evidence="2">Spores</tissue>
    </source>
</reference>
<name>A0ABQ7I163_9MICR</name>
<evidence type="ECO:0000313" key="2">
    <source>
        <dbReference type="EMBL" id="KAF7684194.1"/>
    </source>
</evidence>
<dbReference type="InterPro" id="IPR001040">
    <property type="entry name" value="TIF_eIF_4E"/>
</dbReference>
<comment type="caution">
    <text evidence="2">The sequence shown here is derived from an EMBL/GenBank/DDBJ whole genome shotgun (WGS) entry which is preliminary data.</text>
</comment>
<keyword evidence="1 2" id="KW-0396">Initiation factor</keyword>
<keyword evidence="1" id="KW-0694">RNA-binding</keyword>
<gene>
    <name evidence="2" type="primary">NCBP</name>
    <name evidence="2" type="ORF">TCON_0619</name>
</gene>
<dbReference type="Proteomes" id="UP001516464">
    <property type="component" value="Unassembled WGS sequence"/>
</dbReference>
<dbReference type="SUPFAM" id="SSF55418">
    <property type="entry name" value="eIF4e-like"/>
    <property type="match status" value="1"/>
</dbReference>
<accession>A0ABQ7I163</accession>